<accession>A0AA96ELG7</accession>
<reference evidence="1" key="1">
    <citation type="submission" date="2023-07" db="EMBL/GenBank/DDBJ databases">
        <authorList>
            <person name="Xia Y."/>
        </authorList>
    </citation>
    <scope>NUCLEOTIDE SEQUENCE</scope>
    <source>
        <strain evidence="1">E</strain>
    </source>
</reference>
<organism evidence="1">
    <name type="scientific">Marseillevirus sp</name>
    <dbReference type="NCBI Taxonomy" id="2809551"/>
    <lineage>
        <taxon>Viruses</taxon>
        <taxon>Varidnaviria</taxon>
        <taxon>Bamfordvirae</taxon>
        <taxon>Nucleocytoviricota</taxon>
        <taxon>Megaviricetes</taxon>
        <taxon>Pimascovirales</taxon>
        <taxon>Pimascovirales incertae sedis</taxon>
        <taxon>Marseilleviridae</taxon>
        <taxon>Marseillevirus</taxon>
    </lineage>
</organism>
<proteinExistence type="predicted"/>
<evidence type="ECO:0000313" key="1">
    <source>
        <dbReference type="EMBL" id="WNL50540.1"/>
    </source>
</evidence>
<gene>
    <name evidence="1" type="ORF">MarDSR_501</name>
</gene>
<sequence>MFDSLKVQKGMSKKHQRKKETMRVSSFYSFYETRKEIGRKRIVKL</sequence>
<protein>
    <submittedName>
        <fullName evidence="1">Uncharacterized protein</fullName>
    </submittedName>
</protein>
<name>A0AA96ELG7_9VIRU</name>
<dbReference type="EMBL" id="OR343189">
    <property type="protein sequence ID" value="WNL50540.1"/>
    <property type="molecule type" value="Genomic_DNA"/>
</dbReference>